<dbReference type="InterPro" id="IPR036465">
    <property type="entry name" value="vWFA_dom_sf"/>
</dbReference>
<protein>
    <submittedName>
        <fullName evidence="8">Uncharacterized protein</fullName>
    </submittedName>
</protein>
<gene>
    <name evidence="8" type="ORF">CUNI_LOCUS17191</name>
</gene>
<evidence type="ECO:0000256" key="3">
    <source>
        <dbReference type="ARBA" id="ARBA00022737"/>
    </source>
</evidence>
<dbReference type="PANTHER" id="PTHR24020">
    <property type="entry name" value="COLLAGEN ALPHA"/>
    <property type="match status" value="1"/>
</dbReference>
<dbReference type="InterPro" id="IPR000742">
    <property type="entry name" value="EGF"/>
</dbReference>
<dbReference type="Pfam" id="PF00092">
    <property type="entry name" value="VWA"/>
    <property type="match status" value="2"/>
</dbReference>
<comment type="caution">
    <text evidence="5">Lacks conserved residue(s) required for the propagation of feature annotation.</text>
</comment>
<evidence type="ECO:0000313" key="8">
    <source>
        <dbReference type="EMBL" id="CAG5131633.1"/>
    </source>
</evidence>
<dbReference type="Gene3D" id="3.40.50.410">
    <property type="entry name" value="von Willebrand factor, type A domain"/>
    <property type="match status" value="2"/>
</dbReference>
<dbReference type="PROSITE" id="PS50234">
    <property type="entry name" value="VWFA"/>
    <property type="match status" value="2"/>
</dbReference>
<dbReference type="PRINTS" id="PR00453">
    <property type="entry name" value="VWFADOMAIN"/>
</dbReference>
<evidence type="ECO:0000256" key="1">
    <source>
        <dbReference type="ARBA" id="ARBA00022536"/>
    </source>
</evidence>
<dbReference type="InterPro" id="IPR049883">
    <property type="entry name" value="NOTCH1_EGF-like"/>
</dbReference>
<dbReference type="OrthoDB" id="5985714at2759"/>
<dbReference type="PROSITE" id="PS01187">
    <property type="entry name" value="EGF_CA"/>
    <property type="match status" value="1"/>
</dbReference>
<name>A0A8S3ZQ23_9EUPU</name>
<dbReference type="SMART" id="SM00179">
    <property type="entry name" value="EGF_CA"/>
    <property type="match status" value="1"/>
</dbReference>
<keyword evidence="2" id="KW-0732">Signal</keyword>
<evidence type="ECO:0000259" key="6">
    <source>
        <dbReference type="PROSITE" id="PS50026"/>
    </source>
</evidence>
<dbReference type="Pfam" id="PF07645">
    <property type="entry name" value="EGF_CA"/>
    <property type="match status" value="1"/>
</dbReference>
<keyword evidence="4" id="KW-1015">Disulfide bond</keyword>
<reference evidence="8" key="1">
    <citation type="submission" date="2021-04" db="EMBL/GenBank/DDBJ databases">
        <authorList>
            <consortium name="Molecular Ecology Group"/>
        </authorList>
    </citation>
    <scope>NUCLEOTIDE SEQUENCE</scope>
</reference>
<feature type="domain" description="VWFA" evidence="7">
    <location>
        <begin position="13"/>
        <end position="186"/>
    </location>
</feature>
<dbReference type="AlphaFoldDB" id="A0A8S3ZQ23"/>
<sequence>MIVTVTKCPAIADIIFVLDTSSSMNQNEFELEKQFAIRLTEHFTIGQRDVRFAAISFSDSVQKIFGLKDYADHRSINRALTRAPYLGGSTKTNLALDYIRTNDMFGTAAGGRVKASKIVVVITDGSSDSLIRTTSAANALKSEGLTILAVAIGSGIGIELHAIASGSRNVFRADNFNSLVRIEQKVARRTCEIPESQGYVPSQAGSGNPACQKGFVQSPFDPEVCVDDNECEAENNPCQQDCVNLVGSFRCTCRDGFAADATDTTRCKEIQTCAAVADIIFVLDASGSIGTDNFEIQQQFVAKLTRHFAFGRNGVLFAALLFSTDVQKLFDFNTYSSRHNVSQALLTAPYLTGGTNTHRALNYIRQQRMFSSDFGGRSTAADIVIVLTDGQSSSESETTTTASYLKQDGAILISIGVGNQISPDELGLIASTSQDALIVDDFDWLYYIEQRVSERACRNKSKSVSRLSVEFGLHVSMISSTCPLGTSQQCEGGNGSERFDENGGAKSDRMICLIQNTGSSQ</sequence>
<evidence type="ECO:0000259" key="7">
    <source>
        <dbReference type="PROSITE" id="PS50234"/>
    </source>
</evidence>
<feature type="domain" description="EGF-like" evidence="6">
    <location>
        <begin position="227"/>
        <end position="263"/>
    </location>
</feature>
<evidence type="ECO:0000256" key="4">
    <source>
        <dbReference type="ARBA" id="ARBA00023157"/>
    </source>
</evidence>
<dbReference type="CDD" id="cd01450">
    <property type="entry name" value="vWFA_subfamily_ECM"/>
    <property type="match status" value="1"/>
</dbReference>
<accession>A0A8S3ZQ23</accession>
<dbReference type="InterPro" id="IPR002035">
    <property type="entry name" value="VWF_A"/>
</dbReference>
<proteinExistence type="predicted"/>
<evidence type="ECO:0000256" key="2">
    <source>
        <dbReference type="ARBA" id="ARBA00022729"/>
    </source>
</evidence>
<dbReference type="PROSITE" id="PS50026">
    <property type="entry name" value="EGF_3"/>
    <property type="match status" value="1"/>
</dbReference>
<evidence type="ECO:0000313" key="9">
    <source>
        <dbReference type="Proteomes" id="UP000678393"/>
    </source>
</evidence>
<dbReference type="GO" id="GO:0005509">
    <property type="term" value="F:calcium ion binding"/>
    <property type="evidence" value="ECO:0007669"/>
    <property type="project" value="InterPro"/>
</dbReference>
<dbReference type="SMART" id="SM00327">
    <property type="entry name" value="VWA"/>
    <property type="match status" value="2"/>
</dbReference>
<dbReference type="SUPFAM" id="SSF53300">
    <property type="entry name" value="vWA-like"/>
    <property type="match status" value="2"/>
</dbReference>
<dbReference type="PROSITE" id="PS00010">
    <property type="entry name" value="ASX_HYDROXYL"/>
    <property type="match status" value="1"/>
</dbReference>
<dbReference type="Proteomes" id="UP000678393">
    <property type="component" value="Unassembled WGS sequence"/>
</dbReference>
<evidence type="ECO:0000256" key="5">
    <source>
        <dbReference type="PROSITE-ProRule" id="PRU00076"/>
    </source>
</evidence>
<comment type="caution">
    <text evidence="8">The sequence shown here is derived from an EMBL/GenBank/DDBJ whole genome shotgun (WGS) entry which is preliminary data.</text>
</comment>
<feature type="domain" description="VWFA" evidence="7">
    <location>
        <begin position="278"/>
        <end position="452"/>
    </location>
</feature>
<organism evidence="8 9">
    <name type="scientific">Candidula unifasciata</name>
    <dbReference type="NCBI Taxonomy" id="100452"/>
    <lineage>
        <taxon>Eukaryota</taxon>
        <taxon>Metazoa</taxon>
        <taxon>Spiralia</taxon>
        <taxon>Lophotrochozoa</taxon>
        <taxon>Mollusca</taxon>
        <taxon>Gastropoda</taxon>
        <taxon>Heterobranchia</taxon>
        <taxon>Euthyneura</taxon>
        <taxon>Panpulmonata</taxon>
        <taxon>Eupulmonata</taxon>
        <taxon>Stylommatophora</taxon>
        <taxon>Helicina</taxon>
        <taxon>Helicoidea</taxon>
        <taxon>Geomitridae</taxon>
        <taxon>Candidula</taxon>
    </lineage>
</organism>
<keyword evidence="1 5" id="KW-0245">EGF-like domain</keyword>
<keyword evidence="3" id="KW-0677">Repeat</keyword>
<dbReference type="PANTHER" id="PTHR24020:SF84">
    <property type="entry name" value="VWFA DOMAIN-CONTAINING PROTEIN"/>
    <property type="match status" value="1"/>
</dbReference>
<dbReference type="SMART" id="SM00181">
    <property type="entry name" value="EGF"/>
    <property type="match status" value="1"/>
</dbReference>
<dbReference type="InterPro" id="IPR050525">
    <property type="entry name" value="ECM_Assembly_Org"/>
</dbReference>
<dbReference type="InterPro" id="IPR000152">
    <property type="entry name" value="EGF-type_Asp/Asn_hydroxyl_site"/>
</dbReference>
<dbReference type="FunFam" id="2.10.25.10:FF:000038">
    <property type="entry name" value="Fibrillin 2"/>
    <property type="match status" value="1"/>
</dbReference>
<dbReference type="InterPro" id="IPR001881">
    <property type="entry name" value="EGF-like_Ca-bd_dom"/>
</dbReference>
<keyword evidence="9" id="KW-1185">Reference proteome</keyword>
<dbReference type="CDD" id="cd00054">
    <property type="entry name" value="EGF_CA"/>
    <property type="match status" value="1"/>
</dbReference>
<dbReference type="Gene3D" id="2.10.25.10">
    <property type="entry name" value="Laminin"/>
    <property type="match status" value="1"/>
</dbReference>
<dbReference type="EMBL" id="CAJHNH020004779">
    <property type="protein sequence ID" value="CAG5131633.1"/>
    <property type="molecule type" value="Genomic_DNA"/>
</dbReference>
<dbReference type="InterPro" id="IPR018097">
    <property type="entry name" value="EGF_Ca-bd_CS"/>
</dbReference>